<dbReference type="InterPro" id="IPR040348">
    <property type="entry name" value="POLAR-like"/>
</dbReference>
<evidence type="ECO:0000256" key="1">
    <source>
        <dbReference type="SAM" id="Coils"/>
    </source>
</evidence>
<feature type="coiled-coil region" evidence="1">
    <location>
        <begin position="127"/>
        <end position="154"/>
    </location>
</feature>
<proteinExistence type="predicted"/>
<dbReference type="PANTHER" id="PTHR33476:SF24">
    <property type="entry name" value="PROTEIN POLAR LOCALIZATION DURING ASYMMETRIC DIVISION AND REDISTRIBUTION"/>
    <property type="match status" value="1"/>
</dbReference>
<evidence type="ECO:0000313" key="3">
    <source>
        <dbReference type="EMBL" id="PUZ74380.1"/>
    </source>
</evidence>
<protein>
    <recommendedName>
        <fullName evidence="5">Protein POLAR LOCALIZATION DURING ASYMMETRIC DIVISION AND REDISTRIBUTION</fullName>
    </recommendedName>
</protein>
<feature type="region of interest" description="Disordered" evidence="2">
    <location>
        <begin position="58"/>
        <end position="100"/>
    </location>
</feature>
<accession>A0A2T7F2S5</accession>
<dbReference type="EMBL" id="CM009749">
    <property type="protein sequence ID" value="PUZ74380.1"/>
    <property type="molecule type" value="Genomic_DNA"/>
</dbReference>
<feature type="coiled-coil region" evidence="1">
    <location>
        <begin position="292"/>
        <end position="338"/>
    </location>
</feature>
<keyword evidence="1" id="KW-0175">Coiled coil</keyword>
<evidence type="ECO:0008006" key="5">
    <source>
        <dbReference type="Google" id="ProtNLM"/>
    </source>
</evidence>
<evidence type="ECO:0000256" key="2">
    <source>
        <dbReference type="SAM" id="MobiDB-lite"/>
    </source>
</evidence>
<name>A0A2T7F2S5_9POAL</name>
<dbReference type="AlphaFoldDB" id="A0A2T7F2S5"/>
<dbReference type="Gramene" id="PUZ74380">
    <property type="protein sequence ID" value="PUZ74380"/>
    <property type="gene ID" value="GQ55_1G060800"/>
</dbReference>
<keyword evidence="4" id="KW-1185">Reference proteome</keyword>
<feature type="compositionally biased region" description="Low complexity" evidence="2">
    <location>
        <begin position="75"/>
        <end position="100"/>
    </location>
</feature>
<feature type="region of interest" description="Disordered" evidence="2">
    <location>
        <begin position="1"/>
        <end position="44"/>
    </location>
</feature>
<feature type="region of interest" description="Disordered" evidence="2">
    <location>
        <begin position="236"/>
        <end position="288"/>
    </location>
</feature>
<feature type="compositionally biased region" description="Basic and acidic residues" evidence="2">
    <location>
        <begin position="65"/>
        <end position="74"/>
    </location>
</feature>
<evidence type="ECO:0000313" key="4">
    <source>
        <dbReference type="Proteomes" id="UP000244336"/>
    </source>
</evidence>
<dbReference type="Proteomes" id="UP000244336">
    <property type="component" value="Chromosome 1"/>
</dbReference>
<dbReference type="OrthoDB" id="1916242at2759"/>
<reference evidence="3 4" key="1">
    <citation type="submission" date="2018-04" db="EMBL/GenBank/DDBJ databases">
        <title>WGS assembly of Panicum hallii var. hallii HAL2.</title>
        <authorList>
            <person name="Lovell J."/>
            <person name="Jenkins J."/>
            <person name="Lowry D."/>
            <person name="Mamidi S."/>
            <person name="Sreedasyam A."/>
            <person name="Weng X."/>
            <person name="Barry K."/>
            <person name="Bonette J."/>
            <person name="Campitelli B."/>
            <person name="Daum C."/>
            <person name="Gordon S."/>
            <person name="Gould B."/>
            <person name="Lipzen A."/>
            <person name="MacQueen A."/>
            <person name="Palacio-Mejia J."/>
            <person name="Plott C."/>
            <person name="Shakirov E."/>
            <person name="Shu S."/>
            <person name="Yoshinaga Y."/>
            <person name="Zane M."/>
            <person name="Rokhsar D."/>
            <person name="Grimwood J."/>
            <person name="Schmutz J."/>
            <person name="Juenger T."/>
        </authorList>
    </citation>
    <scope>NUCLEOTIDE SEQUENCE [LARGE SCALE GENOMIC DNA]</scope>
    <source>
        <strain evidence="4">cv. HAL2</strain>
    </source>
</reference>
<dbReference type="GO" id="GO:0008356">
    <property type="term" value="P:asymmetric cell division"/>
    <property type="evidence" value="ECO:0007669"/>
    <property type="project" value="InterPro"/>
</dbReference>
<dbReference type="PANTHER" id="PTHR33476">
    <property type="entry name" value="EMB|CAB62613.1"/>
    <property type="match status" value="1"/>
</dbReference>
<gene>
    <name evidence="3" type="ORF">GQ55_1G060800</name>
</gene>
<sequence>MAAPGDGDIGEAEAASTTKNRRTIYDYLGEGEDGEGASPPRLRLPRFTCARIRFGRLGRKRGGSRGREEADKSDGASSAESPSGSSKQAAVTTTSSGTSSVTAAAVAAQTGMGLSMLLLLARTCVELNRMAEVRAQMEALLKEIRDEADRVKGAADHVAVTPKTCNDNLQSTSTTTASSSCVSDTSTNCLEIARGEDGRRTSEDEGCAGVDGALEAELEAEPARRQPPQLEWTCSTEHETPECSMQSPSDDDEFIELEGGRRFGGGGGYPDGSNDGDDGSSLRERNERGVSAIELERRLHELRHRRDRERISALESALRRAERRLTEKEMEARLWQDTAALALGGQPAPRDVGRGQ</sequence>
<organism evidence="3 4">
    <name type="scientific">Panicum hallii var. hallii</name>
    <dbReference type="NCBI Taxonomy" id="1504633"/>
    <lineage>
        <taxon>Eukaryota</taxon>
        <taxon>Viridiplantae</taxon>
        <taxon>Streptophyta</taxon>
        <taxon>Embryophyta</taxon>
        <taxon>Tracheophyta</taxon>
        <taxon>Spermatophyta</taxon>
        <taxon>Magnoliopsida</taxon>
        <taxon>Liliopsida</taxon>
        <taxon>Poales</taxon>
        <taxon>Poaceae</taxon>
        <taxon>PACMAD clade</taxon>
        <taxon>Panicoideae</taxon>
        <taxon>Panicodae</taxon>
        <taxon>Paniceae</taxon>
        <taxon>Panicinae</taxon>
        <taxon>Panicum</taxon>
        <taxon>Panicum sect. Panicum</taxon>
    </lineage>
</organism>